<dbReference type="SMART" id="SM00442">
    <property type="entry name" value="FGF"/>
    <property type="match status" value="1"/>
</dbReference>
<sequence length="211" mass="23483">MDQFSVLQHIGALRQLISCAVWLQLSAMHCCFNKNTGEVPKVKTVVKRPQVFQLCKGPSTSSLRTWANAGVYLDPARAGNPVFGSRMQLYCRTGYHLSILDSGKVLGSEQDFNKFAVVELSSVDIGEVRIRGVETNLYLAMNNNGRLYGEGNVNHEGTIFIEDMDDGYSSYRSKEHEGWYIGINKAGKIKLATKTKKGQSATKFLPRREGI</sequence>
<organism evidence="3">
    <name type="scientific">Timema californicum</name>
    <name type="common">California timema</name>
    <name type="synonym">Walking stick</name>
    <dbReference type="NCBI Taxonomy" id="61474"/>
    <lineage>
        <taxon>Eukaryota</taxon>
        <taxon>Metazoa</taxon>
        <taxon>Ecdysozoa</taxon>
        <taxon>Arthropoda</taxon>
        <taxon>Hexapoda</taxon>
        <taxon>Insecta</taxon>
        <taxon>Pterygota</taxon>
        <taxon>Neoptera</taxon>
        <taxon>Polyneoptera</taxon>
        <taxon>Phasmatodea</taxon>
        <taxon>Timematodea</taxon>
        <taxon>Timematoidea</taxon>
        <taxon>Timematidae</taxon>
        <taxon>Timema</taxon>
    </lineage>
</organism>
<reference evidence="3" key="1">
    <citation type="submission" date="2020-11" db="EMBL/GenBank/DDBJ databases">
        <authorList>
            <person name="Tran Van P."/>
        </authorList>
    </citation>
    <scope>NUCLEOTIDE SEQUENCE</scope>
</reference>
<evidence type="ECO:0000256" key="1">
    <source>
        <dbReference type="ARBA" id="ARBA00007936"/>
    </source>
</evidence>
<dbReference type="PRINTS" id="PR00263">
    <property type="entry name" value="HBGFFGF"/>
</dbReference>
<dbReference type="EMBL" id="OE180644">
    <property type="protein sequence ID" value="CAD7571670.1"/>
    <property type="molecule type" value="Genomic_DNA"/>
</dbReference>
<dbReference type="AlphaFoldDB" id="A0A7R9P6M6"/>
<dbReference type="PRINTS" id="PR00262">
    <property type="entry name" value="IL1HBGF"/>
</dbReference>
<dbReference type="Gene3D" id="2.80.10.50">
    <property type="match status" value="1"/>
</dbReference>
<dbReference type="SUPFAM" id="SSF50353">
    <property type="entry name" value="Cytokine"/>
    <property type="match status" value="1"/>
</dbReference>
<accession>A0A7R9P6M6</accession>
<dbReference type="PANTHER" id="PTHR11486">
    <property type="entry name" value="FIBROBLAST GROWTH FACTOR"/>
    <property type="match status" value="1"/>
</dbReference>
<protein>
    <recommendedName>
        <fullName evidence="2">Fibroblast growth factor</fullName>
        <shortName evidence="2">FGF</shortName>
    </recommendedName>
</protein>
<name>A0A7R9P6M6_TIMCA</name>
<dbReference type="CDD" id="cd00058">
    <property type="entry name" value="beta-trefoil_FGF"/>
    <property type="match status" value="1"/>
</dbReference>
<dbReference type="InterPro" id="IPR056378">
    <property type="entry name" value="Let-756-like_FGF"/>
</dbReference>
<proteinExistence type="inferred from homology"/>
<gene>
    <name evidence="3" type="ORF">TCMB3V08_LOCUS4340</name>
</gene>
<dbReference type="GO" id="GO:0008083">
    <property type="term" value="F:growth factor activity"/>
    <property type="evidence" value="ECO:0007669"/>
    <property type="project" value="InterPro"/>
</dbReference>
<evidence type="ECO:0000313" key="3">
    <source>
        <dbReference type="EMBL" id="CAD7571670.1"/>
    </source>
</evidence>
<comment type="similarity">
    <text evidence="1 2">Belongs to the heparin-binding growth factors family.</text>
</comment>
<evidence type="ECO:0000256" key="2">
    <source>
        <dbReference type="RuleBase" id="RU049442"/>
    </source>
</evidence>
<dbReference type="InterPro" id="IPR008996">
    <property type="entry name" value="IL1/FGF"/>
</dbReference>
<dbReference type="Pfam" id="PF00167">
    <property type="entry name" value="FGF"/>
    <property type="match status" value="1"/>
</dbReference>
<dbReference type="InterPro" id="IPR002209">
    <property type="entry name" value="Fibroblast_GF_fam"/>
</dbReference>